<dbReference type="InterPro" id="IPR038713">
    <property type="entry name" value="Terminase_Gp1_N_sf"/>
</dbReference>
<feature type="compositionally biased region" description="Basic and acidic residues" evidence="3">
    <location>
        <begin position="37"/>
        <end position="64"/>
    </location>
</feature>
<dbReference type="Pfam" id="PF03592">
    <property type="entry name" value="Terminase_2"/>
    <property type="match status" value="1"/>
</dbReference>
<dbReference type="PANTHER" id="PTHR41328">
    <property type="entry name" value="TERMINASE SMALL SUBUNIT-RELATED"/>
    <property type="match status" value="1"/>
</dbReference>
<name>A0AB37ZXC9_9LACT</name>
<dbReference type="Proteomes" id="UP000199042">
    <property type="component" value="Unassembled WGS sequence"/>
</dbReference>
<comment type="caution">
    <text evidence="4">The sequence shown here is derived from an EMBL/GenBank/DDBJ whole genome shotgun (WGS) entry which is preliminary data.</text>
</comment>
<dbReference type="GO" id="GO:0051276">
    <property type="term" value="P:chromosome organization"/>
    <property type="evidence" value="ECO:0007669"/>
    <property type="project" value="InterPro"/>
</dbReference>
<dbReference type="PANTHER" id="PTHR41328:SF3">
    <property type="entry name" value="PBSX PHAGE TERMINASE SMALL SUBUNIT"/>
    <property type="match status" value="1"/>
</dbReference>
<dbReference type="RefSeq" id="WP_086986763.1">
    <property type="nucleotide sequence ID" value="NZ_FJNA01000002.1"/>
</dbReference>
<dbReference type="InterPro" id="IPR052404">
    <property type="entry name" value="SPP1-like_terminase"/>
</dbReference>
<feature type="region of interest" description="Disordered" evidence="3">
    <location>
        <begin position="30"/>
        <end position="74"/>
    </location>
</feature>
<gene>
    <name evidence="4" type="ORF">SAMN04488525_101700</name>
</gene>
<dbReference type="Gene3D" id="1.10.10.1400">
    <property type="entry name" value="Terminase, small subunit, N-terminal DNA-binding domain, HTH motif"/>
    <property type="match status" value="1"/>
</dbReference>
<reference evidence="4 5" key="1">
    <citation type="submission" date="2016-10" db="EMBL/GenBank/DDBJ databases">
        <authorList>
            <person name="Varghese N."/>
            <person name="Submissions S."/>
        </authorList>
    </citation>
    <scope>NUCLEOTIDE SEQUENCE [LARGE SCALE GENOMIC DNA]</scope>
    <source>
        <strain evidence="4 5">DSM 14526</strain>
    </source>
</reference>
<protein>
    <submittedName>
        <fullName evidence="4">Phage terminase small subunit</fullName>
    </submittedName>
</protein>
<accession>A0AB37ZXC9</accession>
<evidence type="ECO:0000313" key="5">
    <source>
        <dbReference type="Proteomes" id="UP000199042"/>
    </source>
</evidence>
<proteinExistence type="predicted"/>
<keyword evidence="5" id="KW-1185">Reference proteome</keyword>
<evidence type="ECO:0000313" key="4">
    <source>
        <dbReference type="EMBL" id="SDZ94933.1"/>
    </source>
</evidence>
<dbReference type="InterPro" id="IPR005335">
    <property type="entry name" value="Terminase_ssu"/>
</dbReference>
<evidence type="ECO:0000256" key="3">
    <source>
        <dbReference type="SAM" id="MobiDB-lite"/>
    </source>
</evidence>
<organism evidence="4 5">
    <name type="scientific">Trichococcus collinsii</name>
    <dbReference type="NCBI Taxonomy" id="157076"/>
    <lineage>
        <taxon>Bacteria</taxon>
        <taxon>Bacillati</taxon>
        <taxon>Bacillota</taxon>
        <taxon>Bacilli</taxon>
        <taxon>Lactobacillales</taxon>
        <taxon>Carnobacteriaceae</taxon>
        <taxon>Trichococcus</taxon>
    </lineage>
</organism>
<sequence length="310" mass="35325">MIDWDGLKREFEETDATLKDLAEKYRVKYATARSRKSREGWKKEKKSSTKKERAATPIKKDATPKKNVATRNTQQKNVATPKAIEELDGNTELSEKQKNFCLLYLQNRFNATKAYQEAYDVSYKVANAAGPRLLVNVRVKEEIHRLKSQMHQDIYLDTRDLLQEYVKQAFADITDYVEFGTDVLEVVDKAGNPILDKKTGEVEVYKRSFVILKDAHEVDGSIIQEVKKGKDGVSVKLYDRNKAMDVLLKYFGDDVKDINKELMQIQLEKARLELAEAKADALGGEDGTDDDGFLNAIDQSLDTVWGDLDE</sequence>
<keyword evidence="2" id="KW-0231">Viral genome packaging</keyword>
<dbReference type="EMBL" id="FNQH01000001">
    <property type="protein sequence ID" value="SDZ94933.1"/>
    <property type="molecule type" value="Genomic_DNA"/>
</dbReference>
<evidence type="ECO:0000256" key="1">
    <source>
        <dbReference type="ARBA" id="ARBA00022612"/>
    </source>
</evidence>
<dbReference type="AlphaFoldDB" id="A0AB37ZXC9"/>
<keyword evidence="1" id="KW-1188">Viral release from host cell</keyword>
<evidence type="ECO:0000256" key="2">
    <source>
        <dbReference type="ARBA" id="ARBA00023219"/>
    </source>
</evidence>